<accession>A0A364XZD9</accession>
<comment type="caution">
    <text evidence="1">The sequence shown here is derived from an EMBL/GenBank/DDBJ whole genome shotgun (WGS) entry which is preliminary data.</text>
</comment>
<dbReference type="RefSeq" id="WP_112748238.1">
    <property type="nucleotide sequence ID" value="NZ_QMFY01000009.1"/>
</dbReference>
<evidence type="ECO:0000313" key="1">
    <source>
        <dbReference type="EMBL" id="RAV99891.1"/>
    </source>
</evidence>
<evidence type="ECO:0000313" key="2">
    <source>
        <dbReference type="Proteomes" id="UP000251889"/>
    </source>
</evidence>
<dbReference type="AlphaFoldDB" id="A0A364XZD9"/>
<proteinExistence type="predicted"/>
<organism evidence="1 2">
    <name type="scientific">Pseudochryseolinea flava</name>
    <dbReference type="NCBI Taxonomy" id="2059302"/>
    <lineage>
        <taxon>Bacteria</taxon>
        <taxon>Pseudomonadati</taxon>
        <taxon>Bacteroidota</taxon>
        <taxon>Cytophagia</taxon>
        <taxon>Cytophagales</taxon>
        <taxon>Fulvivirgaceae</taxon>
        <taxon>Pseudochryseolinea</taxon>
    </lineage>
</organism>
<reference evidence="1 2" key="1">
    <citation type="submission" date="2018-06" db="EMBL/GenBank/DDBJ databases">
        <title>Chryseolinea flavus sp. nov., a member of the phylum Bacteroidetes isolated from soil.</title>
        <authorList>
            <person name="Li Y."/>
            <person name="Wang J."/>
        </authorList>
    </citation>
    <scope>NUCLEOTIDE SEQUENCE [LARGE SCALE GENOMIC DNA]</scope>
    <source>
        <strain evidence="1 2">SDU1-6</strain>
    </source>
</reference>
<dbReference type="EMBL" id="QMFY01000009">
    <property type="protein sequence ID" value="RAV99891.1"/>
    <property type="molecule type" value="Genomic_DNA"/>
</dbReference>
<protein>
    <submittedName>
        <fullName evidence="1">Uncharacterized protein</fullName>
    </submittedName>
</protein>
<dbReference type="Proteomes" id="UP000251889">
    <property type="component" value="Unassembled WGS sequence"/>
</dbReference>
<sequence>MKRVTQLKFLLVIFILIGSWFAFSGCIDEQNDLNSQRCSNECILIQGRLTTAGGVEAIPNVDLKIQWVNVAMEGGGVIRAKAKSRTNTNGAFSVQFAQREDERREGYYELIYYVNEKIFHVGNGDRSFALWDVVPDSVFYYDFQIARLAYAVVTITNRQDIKGDDYMNINLSTTMGLDGMNTFTTGGDQSFFTSDKRWTVGGDQPVELIITRKKDGVVSEERKTINVPSGQTKTFEVTF</sequence>
<dbReference type="PROSITE" id="PS51257">
    <property type="entry name" value="PROKAR_LIPOPROTEIN"/>
    <property type="match status" value="1"/>
</dbReference>
<name>A0A364XZD9_9BACT</name>
<gene>
    <name evidence="1" type="ORF">DQQ10_17785</name>
</gene>
<keyword evidence="2" id="KW-1185">Reference proteome</keyword>